<evidence type="ECO:0000259" key="3">
    <source>
        <dbReference type="Pfam" id="PF25289"/>
    </source>
</evidence>
<feature type="region of interest" description="Disordered" evidence="1">
    <location>
        <begin position="335"/>
        <end position="364"/>
    </location>
</feature>
<protein>
    <submittedName>
        <fullName evidence="4">Uncharacterized protein</fullName>
    </submittedName>
</protein>
<evidence type="ECO:0000313" key="4">
    <source>
        <dbReference type="EMBL" id="KAK6533606.1"/>
    </source>
</evidence>
<evidence type="ECO:0000256" key="1">
    <source>
        <dbReference type="SAM" id="MobiDB-lite"/>
    </source>
</evidence>
<feature type="domain" description="DUF7785" evidence="2">
    <location>
        <begin position="500"/>
        <end position="567"/>
    </location>
</feature>
<feature type="domain" description="DUF7877" evidence="3">
    <location>
        <begin position="159"/>
        <end position="275"/>
    </location>
</feature>
<dbReference type="InterPro" id="IPR056687">
    <property type="entry name" value="DUF7785"/>
</dbReference>
<feature type="region of interest" description="Disordered" evidence="1">
    <location>
        <begin position="291"/>
        <end position="319"/>
    </location>
</feature>
<dbReference type="AlphaFoldDB" id="A0AAV9X2B4"/>
<name>A0AAV9X2B4_9PEZI</name>
<feature type="region of interest" description="Disordered" evidence="1">
    <location>
        <begin position="399"/>
        <end position="435"/>
    </location>
</feature>
<proteinExistence type="predicted"/>
<feature type="region of interest" description="Disordered" evidence="1">
    <location>
        <begin position="1"/>
        <end position="140"/>
    </location>
</feature>
<feature type="compositionally biased region" description="Polar residues" evidence="1">
    <location>
        <begin position="416"/>
        <end position="434"/>
    </location>
</feature>
<dbReference type="EMBL" id="JAVHJO010000011">
    <property type="protein sequence ID" value="KAK6533606.1"/>
    <property type="molecule type" value="Genomic_DNA"/>
</dbReference>
<feature type="region of interest" description="Disordered" evidence="1">
    <location>
        <begin position="582"/>
        <end position="699"/>
    </location>
</feature>
<dbReference type="Proteomes" id="UP001365542">
    <property type="component" value="Unassembled WGS sequence"/>
</dbReference>
<evidence type="ECO:0000259" key="2">
    <source>
        <dbReference type="Pfam" id="PF25009"/>
    </source>
</evidence>
<dbReference type="Pfam" id="PF25289">
    <property type="entry name" value="DUF7877"/>
    <property type="match status" value="1"/>
</dbReference>
<gene>
    <name evidence="4" type="ORF">TWF694_002543</name>
</gene>
<organism evidence="4 5">
    <name type="scientific">Orbilia ellipsospora</name>
    <dbReference type="NCBI Taxonomy" id="2528407"/>
    <lineage>
        <taxon>Eukaryota</taxon>
        <taxon>Fungi</taxon>
        <taxon>Dikarya</taxon>
        <taxon>Ascomycota</taxon>
        <taxon>Pezizomycotina</taxon>
        <taxon>Orbiliomycetes</taxon>
        <taxon>Orbiliales</taxon>
        <taxon>Orbiliaceae</taxon>
        <taxon>Orbilia</taxon>
    </lineage>
</organism>
<feature type="compositionally biased region" description="Polar residues" evidence="1">
    <location>
        <begin position="626"/>
        <end position="662"/>
    </location>
</feature>
<feature type="region of interest" description="Disordered" evidence="1">
    <location>
        <begin position="828"/>
        <end position="870"/>
    </location>
</feature>
<keyword evidence="5" id="KW-1185">Reference proteome</keyword>
<feature type="region of interest" description="Disordered" evidence="1">
    <location>
        <begin position="235"/>
        <end position="258"/>
    </location>
</feature>
<dbReference type="Pfam" id="PF25009">
    <property type="entry name" value="DUF7785"/>
    <property type="match status" value="1"/>
</dbReference>
<feature type="region of interest" description="Disordered" evidence="1">
    <location>
        <begin position="743"/>
        <end position="785"/>
    </location>
</feature>
<feature type="compositionally biased region" description="Basic and acidic residues" evidence="1">
    <location>
        <begin position="404"/>
        <end position="415"/>
    </location>
</feature>
<accession>A0AAV9X2B4</accession>
<feature type="compositionally biased region" description="Pro residues" evidence="1">
    <location>
        <begin position="667"/>
        <end position="676"/>
    </location>
</feature>
<dbReference type="InterPro" id="IPR057199">
    <property type="entry name" value="DUF7877"/>
</dbReference>
<feature type="compositionally biased region" description="Acidic residues" evidence="1">
    <location>
        <begin position="298"/>
        <end position="309"/>
    </location>
</feature>
<reference evidence="4 5" key="1">
    <citation type="submission" date="2019-10" db="EMBL/GenBank/DDBJ databases">
        <authorList>
            <person name="Palmer J.M."/>
        </authorList>
    </citation>
    <scope>NUCLEOTIDE SEQUENCE [LARGE SCALE GENOMIC DNA]</scope>
    <source>
        <strain evidence="4 5">TWF694</strain>
    </source>
</reference>
<evidence type="ECO:0000313" key="5">
    <source>
        <dbReference type="Proteomes" id="UP001365542"/>
    </source>
</evidence>
<comment type="caution">
    <text evidence="4">The sequence shown here is derived from an EMBL/GenBank/DDBJ whole genome shotgun (WGS) entry which is preliminary data.</text>
</comment>
<feature type="compositionally biased region" description="Pro residues" evidence="1">
    <location>
        <begin position="594"/>
        <end position="607"/>
    </location>
</feature>
<sequence length="870" mass="94435">MATTAAAPAPPTMNGFGINPPTAPSSSNPIPPPAAPTAAMVPATASTPATLITSSNPPTNQQPPSNRPAIGAAVAPSPFSSTVTPVKQYPPANSRPGPLPSTINGTTVTTTSIPFPYPSHDTTSITGKRKRADSSPVKEPQAISGVPFAQKQKLLSDFRKGLLSALIELDAGISLLDNPVSSEPNPHEIKKSKTLSAPDGLQTLRQRLSSDLFYPSLQPLLKDVNSVANEALETHGATPGIAPEDEMKDDDPTPIKNEAGDAVGLIRKFRQAAQDMISNAVIQYPYLNISDEPPKIADDDDDDDDDDSNDQNRNFKTAISFNAGGKKLYAIVKPPKEPAAPKPKPNSDEMEIDGGPDEGYVSSQDVHPRASFIKIYESDTALSKPQTMKNLFPRTAKAVQTIGDGKEKDTKKTRENSLQTAEWQDNGPFSSFLPTSDEKDSIVTASQKSWLWYSVWGEQELKRVRAGPPKELPDEEKAFKELADAWEPMPIDPALFEGESENDKALREISDILSELNLKQHARLTKQAKSSQLTKPDQAETSVYEKVRDRLVQLIAKLDPEVCDKLDEILDADSSSNSVLLRGFAMPGSMPNPEKAPPPQAPVPTPAPQFTTTRVSYAPYAGDGSFTPTARVVSSRSSGHNQYTNRASYSQPHYAQPQTPVRQQYPPNSPYYPPQTPYTGQHRQAIPSTPQFPPAGYVNSPFRSSAATVPRIAAGSSQQVYVQGSATPTYQAPAIRQTSFITQQTSHGGPQTGRRVSLAPQIPPQTQQQHRPPSTPGFSAPFTQGHTQYTGIAQQTQQQMLRTQQQQQQQQFHAQPHTPNQAQYAMYHQQSPQVRAIQPGQPRAPYPNGYQGQVRIVQGPPSTPGQPTNR</sequence>
<feature type="compositionally biased region" description="Low complexity" evidence="1">
    <location>
        <begin position="36"/>
        <end position="64"/>
    </location>
</feature>